<dbReference type="Proteomes" id="UP000010467">
    <property type="component" value="Chromosome"/>
</dbReference>
<dbReference type="RefSeq" id="WP_015235003.1">
    <property type="nucleotide sequence ID" value="NC_019793.1"/>
</dbReference>
<dbReference type="InterPro" id="IPR021454">
    <property type="entry name" value="DUF3105"/>
</dbReference>
<dbReference type="HOGENOM" id="CLU_069355_1_1_0"/>
<evidence type="ECO:0000313" key="2">
    <source>
        <dbReference type="Proteomes" id="UP000010467"/>
    </source>
</evidence>
<name>L0A115_DEIPD</name>
<evidence type="ECO:0000313" key="1">
    <source>
        <dbReference type="EMBL" id="AFZ66695.1"/>
    </source>
</evidence>
<protein>
    <recommendedName>
        <fullName evidence="3">DUF3105 domain-containing protein</fullName>
    </recommendedName>
</protein>
<reference evidence="2" key="1">
    <citation type="submission" date="2012-03" db="EMBL/GenBank/DDBJ databases">
        <title>Complete sequence of chromosome of Deinococcus peraridilitoris DSM 19664.</title>
        <authorList>
            <person name="Lucas S."/>
            <person name="Copeland A."/>
            <person name="Lapidus A."/>
            <person name="Glavina del Rio T."/>
            <person name="Dalin E."/>
            <person name="Tice H."/>
            <person name="Bruce D."/>
            <person name="Goodwin L."/>
            <person name="Pitluck S."/>
            <person name="Peters L."/>
            <person name="Mikhailova N."/>
            <person name="Lu M."/>
            <person name="Kyrpides N."/>
            <person name="Mavromatis K."/>
            <person name="Ivanova N."/>
            <person name="Brettin T."/>
            <person name="Detter J.C."/>
            <person name="Han C."/>
            <person name="Larimer F."/>
            <person name="Land M."/>
            <person name="Hauser L."/>
            <person name="Markowitz V."/>
            <person name="Cheng J.-F."/>
            <person name="Hugenholtz P."/>
            <person name="Woyke T."/>
            <person name="Wu D."/>
            <person name="Pukall R."/>
            <person name="Steenblock K."/>
            <person name="Brambilla E."/>
            <person name="Klenk H.-P."/>
            <person name="Eisen J.A."/>
        </authorList>
    </citation>
    <scope>NUCLEOTIDE SEQUENCE [LARGE SCALE GENOMIC DNA]</scope>
    <source>
        <strain evidence="2">DSM 19664 / LMG 22246 / CIP 109416 / KR-200</strain>
    </source>
</reference>
<dbReference type="STRING" id="937777.Deipe_1136"/>
<sequence>MKNVWLIGLVFVLASCGGGKIEGEKTFNYQGSQHQQGRIDYTETPPVGGLHNPVWQNCGVYDQPIANEYAVHSLEHGAVWITYRPDLPSAEVDKLKALVDGRGHTLLSPYPNLPSPVVVSAWNRQLSVENADDKRLERFLEAYESGSQAPERGASCSGGMGDTL</sequence>
<gene>
    <name evidence="1" type="ordered locus">Deipe_1136</name>
</gene>
<dbReference type="EMBL" id="CP003382">
    <property type="protein sequence ID" value="AFZ66695.1"/>
    <property type="molecule type" value="Genomic_DNA"/>
</dbReference>
<organism evidence="1 2">
    <name type="scientific">Deinococcus peraridilitoris (strain DSM 19664 / LMG 22246 / CIP 109416 / KR-200)</name>
    <dbReference type="NCBI Taxonomy" id="937777"/>
    <lineage>
        <taxon>Bacteria</taxon>
        <taxon>Thermotogati</taxon>
        <taxon>Deinococcota</taxon>
        <taxon>Deinococci</taxon>
        <taxon>Deinococcales</taxon>
        <taxon>Deinococcaceae</taxon>
        <taxon>Deinococcus</taxon>
    </lineage>
</organism>
<dbReference type="eggNOG" id="COG0515">
    <property type="taxonomic scope" value="Bacteria"/>
</dbReference>
<dbReference type="PROSITE" id="PS51257">
    <property type="entry name" value="PROKAR_LIPOPROTEIN"/>
    <property type="match status" value="1"/>
</dbReference>
<dbReference type="KEGG" id="dpd:Deipe_1136"/>
<evidence type="ECO:0008006" key="3">
    <source>
        <dbReference type="Google" id="ProtNLM"/>
    </source>
</evidence>
<proteinExistence type="predicted"/>
<keyword evidence="2" id="KW-1185">Reference proteome</keyword>
<accession>L0A115</accession>
<dbReference type="OrthoDB" id="164831at2"/>
<dbReference type="PATRIC" id="fig|937777.3.peg.1137"/>
<dbReference type="Pfam" id="PF11303">
    <property type="entry name" value="DUF3105"/>
    <property type="match status" value="1"/>
</dbReference>
<dbReference type="AlphaFoldDB" id="L0A115"/>